<feature type="domain" description="DNA mismatch repair proteins mutS family" evidence="11">
    <location>
        <begin position="673"/>
        <end position="689"/>
    </location>
</feature>
<dbReference type="GO" id="GO:0030983">
    <property type="term" value="F:mismatched DNA binding"/>
    <property type="evidence" value="ECO:0007669"/>
    <property type="project" value="InterPro"/>
</dbReference>
<dbReference type="Gene3D" id="3.40.50.300">
    <property type="entry name" value="P-loop containing nucleotide triphosphate hydrolases"/>
    <property type="match status" value="1"/>
</dbReference>
<evidence type="ECO:0000256" key="1">
    <source>
        <dbReference type="ARBA" id="ARBA00006271"/>
    </source>
</evidence>
<dbReference type="SUPFAM" id="SSF52540">
    <property type="entry name" value="P-loop containing nucleoside triphosphate hydrolases"/>
    <property type="match status" value="1"/>
</dbReference>
<keyword evidence="6 9" id="KW-0238">DNA-binding</keyword>
<evidence type="ECO:0000313" key="12">
    <source>
        <dbReference type="EMBL" id="HJE20276.1"/>
    </source>
</evidence>
<dbReference type="GO" id="GO:0005524">
    <property type="term" value="F:ATP binding"/>
    <property type="evidence" value="ECO:0007669"/>
    <property type="project" value="UniProtKB-UniRule"/>
</dbReference>
<protein>
    <recommendedName>
        <fullName evidence="2 9">DNA mismatch repair protein MutS</fullName>
    </recommendedName>
</protein>
<dbReference type="Gene3D" id="3.40.1170.10">
    <property type="entry name" value="DNA repair protein MutS, domain I"/>
    <property type="match status" value="1"/>
</dbReference>
<dbReference type="SUPFAM" id="SSF53150">
    <property type="entry name" value="DNA repair protein MutS, domain II"/>
    <property type="match status" value="1"/>
</dbReference>
<dbReference type="Gene3D" id="3.30.420.110">
    <property type="entry name" value="MutS, connector domain"/>
    <property type="match status" value="1"/>
</dbReference>
<evidence type="ECO:0000256" key="4">
    <source>
        <dbReference type="ARBA" id="ARBA00022763"/>
    </source>
</evidence>
<evidence type="ECO:0000256" key="6">
    <source>
        <dbReference type="ARBA" id="ARBA00023125"/>
    </source>
</evidence>
<dbReference type="HAMAP" id="MF_00096">
    <property type="entry name" value="MutS"/>
    <property type="match status" value="1"/>
</dbReference>
<dbReference type="InterPro" id="IPR000432">
    <property type="entry name" value="DNA_mismatch_repair_MutS_C"/>
</dbReference>
<comment type="caution">
    <text evidence="12">The sequence shown here is derived from an EMBL/GenBank/DDBJ whole genome shotgun (WGS) entry which is preliminary data.</text>
</comment>
<dbReference type="GO" id="GO:0005829">
    <property type="term" value="C:cytosol"/>
    <property type="evidence" value="ECO:0007669"/>
    <property type="project" value="TreeGrafter"/>
</dbReference>
<dbReference type="InterPro" id="IPR036678">
    <property type="entry name" value="MutS_con_dom_sf"/>
</dbReference>
<dbReference type="PROSITE" id="PS00486">
    <property type="entry name" value="DNA_MISMATCH_REPAIR_2"/>
    <property type="match status" value="1"/>
</dbReference>
<feature type="binding site" evidence="9">
    <location>
        <begin position="599"/>
        <end position="606"/>
    </location>
    <ligand>
        <name>ATP</name>
        <dbReference type="ChEBI" id="CHEBI:30616"/>
    </ligand>
</feature>
<gene>
    <name evidence="9 12" type="primary">mutS</name>
    <name evidence="12" type="ORF">K8V35_07985</name>
</gene>
<name>A0A921JC36_9STAP</name>
<dbReference type="Pfam" id="PF05188">
    <property type="entry name" value="MutS_II"/>
    <property type="match status" value="1"/>
</dbReference>
<dbReference type="GO" id="GO:0006298">
    <property type="term" value="P:mismatch repair"/>
    <property type="evidence" value="ECO:0007669"/>
    <property type="project" value="UniProtKB-UniRule"/>
</dbReference>
<comment type="similarity">
    <text evidence="1 9 10">Belongs to the DNA mismatch repair MutS family.</text>
</comment>
<dbReference type="NCBIfam" id="TIGR01070">
    <property type="entry name" value="mutS1"/>
    <property type="match status" value="1"/>
</dbReference>
<dbReference type="PIRSF" id="PIRSF037677">
    <property type="entry name" value="DNA_mis_repair_Msh6"/>
    <property type="match status" value="1"/>
</dbReference>
<dbReference type="SUPFAM" id="SSF55271">
    <property type="entry name" value="DNA repair protein MutS, domain I"/>
    <property type="match status" value="1"/>
</dbReference>
<dbReference type="FunFam" id="3.40.1170.10:FF:000001">
    <property type="entry name" value="DNA mismatch repair protein MutS"/>
    <property type="match status" value="1"/>
</dbReference>
<dbReference type="InterPro" id="IPR016151">
    <property type="entry name" value="DNA_mismatch_repair_MutS_N"/>
</dbReference>
<evidence type="ECO:0000256" key="3">
    <source>
        <dbReference type="ARBA" id="ARBA00022741"/>
    </source>
</evidence>
<keyword evidence="7 9" id="KW-0234">DNA repair</keyword>
<dbReference type="InterPro" id="IPR007695">
    <property type="entry name" value="DNA_mismatch_repair_MutS-lik_N"/>
</dbReference>
<dbReference type="FunFam" id="1.10.1420.10:FF:000001">
    <property type="entry name" value="DNA mismatch repair protein MutS"/>
    <property type="match status" value="1"/>
</dbReference>
<dbReference type="InterPro" id="IPR036187">
    <property type="entry name" value="DNA_mismatch_repair_MutS_sf"/>
</dbReference>
<dbReference type="InterPro" id="IPR007860">
    <property type="entry name" value="DNA_mmatch_repair_MutS_con_dom"/>
</dbReference>
<evidence type="ECO:0000256" key="9">
    <source>
        <dbReference type="HAMAP-Rule" id="MF_00096"/>
    </source>
</evidence>
<dbReference type="CDD" id="cd03284">
    <property type="entry name" value="ABC_MutS1"/>
    <property type="match status" value="1"/>
</dbReference>
<evidence type="ECO:0000256" key="5">
    <source>
        <dbReference type="ARBA" id="ARBA00022840"/>
    </source>
</evidence>
<dbReference type="FunFam" id="3.40.50.300:FF:000870">
    <property type="entry name" value="MutS protein homolog 4"/>
    <property type="match status" value="1"/>
</dbReference>
<organism evidence="12 13">
    <name type="scientific">Aliicoccus persicus</name>
    <dbReference type="NCBI Taxonomy" id="930138"/>
    <lineage>
        <taxon>Bacteria</taxon>
        <taxon>Bacillati</taxon>
        <taxon>Bacillota</taxon>
        <taxon>Bacilli</taxon>
        <taxon>Bacillales</taxon>
        <taxon>Staphylococcaceae</taxon>
        <taxon>Aliicoccus</taxon>
    </lineage>
</organism>
<reference evidence="12" key="1">
    <citation type="journal article" date="2021" name="PeerJ">
        <title>Extensive microbial diversity within the chicken gut microbiome revealed by metagenomics and culture.</title>
        <authorList>
            <person name="Gilroy R."/>
            <person name="Ravi A."/>
            <person name="Getino M."/>
            <person name="Pursley I."/>
            <person name="Horton D.L."/>
            <person name="Alikhan N.F."/>
            <person name="Baker D."/>
            <person name="Gharbi K."/>
            <person name="Hall N."/>
            <person name="Watson M."/>
            <person name="Adriaenssens E.M."/>
            <person name="Foster-Nyarko E."/>
            <person name="Jarju S."/>
            <person name="Secka A."/>
            <person name="Antonio M."/>
            <person name="Oren A."/>
            <person name="Chaudhuri R.R."/>
            <person name="La Ragione R."/>
            <person name="Hildebrand F."/>
            <person name="Pallen M.J."/>
        </authorList>
    </citation>
    <scope>NUCLEOTIDE SEQUENCE</scope>
    <source>
        <strain evidence="12">6019</strain>
    </source>
</reference>
<evidence type="ECO:0000256" key="7">
    <source>
        <dbReference type="ARBA" id="ARBA00023204"/>
    </source>
</evidence>
<evidence type="ECO:0000256" key="2">
    <source>
        <dbReference type="ARBA" id="ARBA00021982"/>
    </source>
</evidence>
<dbReference type="AlphaFoldDB" id="A0A921JC36"/>
<dbReference type="NCBIfam" id="NF003810">
    <property type="entry name" value="PRK05399.1"/>
    <property type="match status" value="1"/>
</dbReference>
<dbReference type="SMART" id="SM00533">
    <property type="entry name" value="MUTSd"/>
    <property type="match status" value="1"/>
</dbReference>
<comment type="function">
    <text evidence="8 9">This protein is involved in the repair of mismatches in DNA. It is possible that it carries out the mismatch recognition step. This protein has a weak ATPase activity.</text>
</comment>
<dbReference type="InterPro" id="IPR005748">
    <property type="entry name" value="DNA_mismatch_repair_MutS"/>
</dbReference>
<dbReference type="Pfam" id="PF00488">
    <property type="entry name" value="MutS_V"/>
    <property type="match status" value="1"/>
</dbReference>
<evidence type="ECO:0000256" key="10">
    <source>
        <dbReference type="RuleBase" id="RU003756"/>
    </source>
</evidence>
<dbReference type="EMBL" id="DYYI01000088">
    <property type="protein sequence ID" value="HJE20276.1"/>
    <property type="molecule type" value="Genomic_DNA"/>
</dbReference>
<proteinExistence type="inferred from homology"/>
<dbReference type="InterPro" id="IPR007696">
    <property type="entry name" value="DNA_mismatch_repair_MutS_core"/>
</dbReference>
<sequence length="839" mass="96130">MTNVTPMMKQYLSIKDQYPDALLLFRLGDFYELFYEDAITASKVLEITLTTRDKKKDPIPMCGVPYHSVKGYIEKLIDNGFKVAICEQMEYPATTKGMVKREVVRIITPGTLIDDFGMDDASSNYILSLFRSDNGVSIAYSDISTGEISSFFTTDLDLVKSEIGRIRPREIVVNDASEVLLKELFKDPPFYTVFNEIERFELDTYAGIHDDELTNLSLLMTYIYQHNMKELKHFKPVQQHNVKAFMQLNYVALSNLELIESLQTKKTKGSLYWYLNRTTTPMGKRKLKKWIEKPLIDLNAIKDRHHVVDTFLEHFIEREDLKAYLNHVYDIERLVGRLSFGNVDAKDLVQLMHSLEKLPDVKSLLEQLKLTEHHLFKDFDPLKAVHEVLASRLNEDAPKTVREGNIFKSGFNEELDRLRDISKNGRAYLDEYIEAERARTGIRQLKVGYNKVFGYYIEISKANALNFDAEAFSYHRKQTLTNAERFITPELKEMEDEIINAQDESVRLEYQLFLELRALMESYIQPLQRTAEHISTLDCLISFAHVTSEYQLVKPGFDQNVLSIEDGRHPVVERVIGQNTYVPNSIDMDNSIFMYLITGPNMSGKSTYIRQTAIISVMAQMGMYVPAKSAILPIFDQIFTRIGASDDLASGKSTFMIEMLEANDALQNATKDSLIVFDELGRGTSTYDGMALAQAMLEYIHNNIGAKTLFSTHYHELTQLDQTLFGLKNVHVKASEHQGKLVFLHKVKEGAVERSYGVHVARLAELPEHVTKRADELLFSFEKQSKSNENQLSLSFEDTETPAEQSEIELILESLDINQLTPIDALNELQRLKDKLGDE</sequence>
<accession>A0A921JC36</accession>
<dbReference type="Gene3D" id="1.10.1420.10">
    <property type="match status" value="2"/>
</dbReference>
<dbReference type="PANTHER" id="PTHR11361">
    <property type="entry name" value="DNA MISMATCH REPAIR PROTEIN MUTS FAMILY MEMBER"/>
    <property type="match status" value="1"/>
</dbReference>
<evidence type="ECO:0000256" key="8">
    <source>
        <dbReference type="ARBA" id="ARBA00024647"/>
    </source>
</evidence>
<dbReference type="Pfam" id="PF05192">
    <property type="entry name" value="MutS_III"/>
    <property type="match status" value="1"/>
</dbReference>
<dbReference type="GO" id="GO:0003684">
    <property type="term" value="F:damaged DNA binding"/>
    <property type="evidence" value="ECO:0007669"/>
    <property type="project" value="UniProtKB-UniRule"/>
</dbReference>
<dbReference type="InterPro" id="IPR027417">
    <property type="entry name" value="P-loop_NTPase"/>
</dbReference>
<evidence type="ECO:0000313" key="13">
    <source>
        <dbReference type="Proteomes" id="UP000763505"/>
    </source>
</evidence>
<dbReference type="InterPro" id="IPR045076">
    <property type="entry name" value="MutS"/>
</dbReference>
<keyword evidence="5 9" id="KW-0067">ATP-binding</keyword>
<dbReference type="InterPro" id="IPR017261">
    <property type="entry name" value="DNA_mismatch_repair_MutS/MSH"/>
</dbReference>
<dbReference type="InterPro" id="IPR007861">
    <property type="entry name" value="DNA_mismatch_repair_MutS_clamp"/>
</dbReference>
<dbReference type="Proteomes" id="UP000763505">
    <property type="component" value="Unassembled WGS sequence"/>
</dbReference>
<dbReference type="GO" id="GO:0140664">
    <property type="term" value="F:ATP-dependent DNA damage sensor activity"/>
    <property type="evidence" value="ECO:0007669"/>
    <property type="project" value="InterPro"/>
</dbReference>
<dbReference type="SMART" id="SM00534">
    <property type="entry name" value="MUTSac"/>
    <property type="match status" value="1"/>
</dbReference>
<keyword evidence="4 9" id="KW-0227">DNA damage</keyword>
<reference evidence="12" key="2">
    <citation type="submission" date="2021-09" db="EMBL/GenBank/DDBJ databases">
        <authorList>
            <person name="Gilroy R."/>
        </authorList>
    </citation>
    <scope>NUCLEOTIDE SEQUENCE</scope>
    <source>
        <strain evidence="12">6019</strain>
    </source>
</reference>
<evidence type="ECO:0000259" key="11">
    <source>
        <dbReference type="PROSITE" id="PS00486"/>
    </source>
</evidence>
<dbReference type="PANTHER" id="PTHR11361:SF34">
    <property type="entry name" value="DNA MISMATCH REPAIR PROTEIN MSH1, MITOCHONDRIAL"/>
    <property type="match status" value="1"/>
</dbReference>
<dbReference type="Pfam" id="PF05190">
    <property type="entry name" value="MutS_IV"/>
    <property type="match status" value="1"/>
</dbReference>
<keyword evidence="3 9" id="KW-0547">Nucleotide-binding</keyword>
<dbReference type="SUPFAM" id="SSF48334">
    <property type="entry name" value="DNA repair protein MutS, domain III"/>
    <property type="match status" value="1"/>
</dbReference>
<dbReference type="Pfam" id="PF01624">
    <property type="entry name" value="MutS_I"/>
    <property type="match status" value="1"/>
</dbReference>